<evidence type="ECO:0000313" key="1">
    <source>
        <dbReference type="EMBL" id="PZQ12040.1"/>
    </source>
</evidence>
<proteinExistence type="predicted"/>
<dbReference type="EMBL" id="QFPO01000014">
    <property type="protein sequence ID" value="PZQ12040.1"/>
    <property type="molecule type" value="Genomic_DNA"/>
</dbReference>
<comment type="caution">
    <text evidence="1">The sequence shown here is derived from an EMBL/GenBank/DDBJ whole genome shotgun (WGS) entry which is preliminary data.</text>
</comment>
<gene>
    <name evidence="1" type="ORF">DI564_13835</name>
</gene>
<dbReference type="Proteomes" id="UP000249046">
    <property type="component" value="Unassembled WGS sequence"/>
</dbReference>
<dbReference type="AlphaFoldDB" id="A0A2W5MF64"/>
<reference evidence="1 2" key="1">
    <citation type="submission" date="2017-08" db="EMBL/GenBank/DDBJ databases">
        <title>Infants hospitalized years apart are colonized by the same room-sourced microbial strains.</title>
        <authorList>
            <person name="Brooks B."/>
            <person name="Olm M.R."/>
            <person name="Firek B.A."/>
            <person name="Baker R."/>
            <person name="Thomas B.C."/>
            <person name="Morowitz M.J."/>
            <person name="Banfield J.F."/>
        </authorList>
    </citation>
    <scope>NUCLEOTIDE SEQUENCE [LARGE SCALE GENOMIC DNA]</scope>
    <source>
        <strain evidence="1">S2_005_003_R2_42</strain>
    </source>
</reference>
<evidence type="ECO:0000313" key="2">
    <source>
        <dbReference type="Proteomes" id="UP000249046"/>
    </source>
</evidence>
<name>A0A2W5MF64_9GAMM</name>
<sequence>MPVVRSVLAAGVLLLATEAGSQQITAQAIVSGGASRSAGGCLALRATLGEAVVGRASGGDYAVTAGFIAATAATPRDAIFHDGFQECQ</sequence>
<accession>A0A2W5MF64</accession>
<protein>
    <submittedName>
        <fullName evidence="1">Uncharacterized protein</fullName>
    </submittedName>
</protein>
<organism evidence="1 2">
    <name type="scientific">Rhodanobacter denitrificans</name>
    <dbReference type="NCBI Taxonomy" id="666685"/>
    <lineage>
        <taxon>Bacteria</taxon>
        <taxon>Pseudomonadati</taxon>
        <taxon>Pseudomonadota</taxon>
        <taxon>Gammaproteobacteria</taxon>
        <taxon>Lysobacterales</taxon>
        <taxon>Rhodanobacteraceae</taxon>
        <taxon>Rhodanobacter</taxon>
    </lineage>
</organism>